<dbReference type="InterPro" id="IPR050955">
    <property type="entry name" value="Plant_Biomass_Hydrol_Est"/>
</dbReference>
<gene>
    <name evidence="2" type="ORF">ACFSYS_03855</name>
</gene>
<protein>
    <submittedName>
        <fullName evidence="2">Prolyl oligopeptidase family serine peptidase</fullName>
    </submittedName>
</protein>
<accession>A0ABW5X4W9</accession>
<dbReference type="InterPro" id="IPR000801">
    <property type="entry name" value="Esterase-like"/>
</dbReference>
<dbReference type="InterPro" id="IPR029058">
    <property type="entry name" value="AB_hydrolase_fold"/>
</dbReference>
<evidence type="ECO:0000256" key="1">
    <source>
        <dbReference type="ARBA" id="ARBA00022729"/>
    </source>
</evidence>
<dbReference type="SUPFAM" id="SSF53474">
    <property type="entry name" value="alpha/beta-Hydrolases"/>
    <property type="match status" value="1"/>
</dbReference>
<evidence type="ECO:0000313" key="3">
    <source>
        <dbReference type="Proteomes" id="UP001597438"/>
    </source>
</evidence>
<sequence>MRIKISCFIYLLIFSSFLYSQNKEGNIVQYFGKEKVENIDEGKVVHLFKEGLILKKRNLSFTPHSVDKDPFFARIIAAGESNIYEGKTEIDEFSDKILEWEKIEAGENSQFEDPLLRSGYLYLEYESESKKTVLFEASGHTLALINGLPHEGDHYDFGWSLIPIQLKKGKNEFVLSGGRFSNMRARLLKANSPVQFTERDMTLPDLLRENQEPIMGGIRVMNTNNNWLKGAKIFARIGDAEIETPIPPVSPLNIRKVTFQIPVPEELTNNDVTNVILQLKNKAGKVVDIDTIELAVKSKFKHHKKTFISDIDGSVQYYSMAPSLDQNTENQAMFLSVHGASVEAVNQANAYKQKDWGHIVAPTNRRPFGFAWEDWGRLDALEVLTHAEELLKTDPQHTYLTGHSMGGHGTWYLGATYPDRFAAIAPAAGYPDLLEYRQNFIRRMLGASEEEFAKMGTTKADFLRMTTSTLENETDIDLDSIIRRAGNPSRTLKMLNNYLHFGVYVLHGEVDSVVPTSIARNMRERLGKFHNDFAYFEYPNGTHWYGNESVDWPPIFEFFKARHIKSPGSIDEIEFATASPGVSAGSHFVSILQQEKPFEISSFRFNRNEQNISVGTHNVATLKVDAQKMGLSTLDTIFIDDQDIALPSNVGDNIYFRKENDSWKLSKAPSAWEKGPHRNGGFKDAFRNNVMFVYASNGTAEENEWYYNRARFDAEKFWYRANGNIELVKDTDFNPSNYSNQNVIIYGNKDNNSAWNGLLKDSPIQVSNNKIMFGDKSLQGDQWGAYFIYPRKDSESASIGVVTATGNNGMRGAYANDYLVNGTSFPDLLIFDNKMMKEGVSGVKASGFFGNSWSIKNGDFIWRE</sequence>
<dbReference type="PANTHER" id="PTHR43037">
    <property type="entry name" value="UNNAMED PRODUCT-RELATED"/>
    <property type="match status" value="1"/>
</dbReference>
<evidence type="ECO:0000313" key="2">
    <source>
        <dbReference type="EMBL" id="MFD2832408.1"/>
    </source>
</evidence>
<name>A0ABW5X4W9_9FLAO</name>
<dbReference type="EMBL" id="JBHUOJ010000008">
    <property type="protein sequence ID" value="MFD2832408.1"/>
    <property type="molecule type" value="Genomic_DNA"/>
</dbReference>
<organism evidence="2 3">
    <name type="scientific">Christiangramia antarctica</name>
    <dbReference type="NCBI Taxonomy" id="2058158"/>
    <lineage>
        <taxon>Bacteria</taxon>
        <taxon>Pseudomonadati</taxon>
        <taxon>Bacteroidota</taxon>
        <taxon>Flavobacteriia</taxon>
        <taxon>Flavobacteriales</taxon>
        <taxon>Flavobacteriaceae</taxon>
        <taxon>Christiangramia</taxon>
    </lineage>
</organism>
<proteinExistence type="predicted"/>
<dbReference type="Gene3D" id="3.40.50.1820">
    <property type="entry name" value="alpha/beta hydrolase"/>
    <property type="match status" value="1"/>
</dbReference>
<reference evidence="3" key="1">
    <citation type="journal article" date="2019" name="Int. J. Syst. Evol. Microbiol.">
        <title>The Global Catalogue of Microorganisms (GCM) 10K type strain sequencing project: providing services to taxonomists for standard genome sequencing and annotation.</title>
        <authorList>
            <consortium name="The Broad Institute Genomics Platform"/>
            <consortium name="The Broad Institute Genome Sequencing Center for Infectious Disease"/>
            <person name="Wu L."/>
            <person name="Ma J."/>
        </authorList>
    </citation>
    <scope>NUCLEOTIDE SEQUENCE [LARGE SCALE GENOMIC DNA]</scope>
    <source>
        <strain evidence="3">KCTC 52925</strain>
    </source>
</reference>
<dbReference type="PANTHER" id="PTHR43037:SF4">
    <property type="entry name" value="PEPTIDASE S9 PROLYL OLIGOPEPTIDASE CATALYTIC DOMAIN-CONTAINING PROTEIN"/>
    <property type="match status" value="1"/>
</dbReference>
<keyword evidence="1" id="KW-0732">Signal</keyword>
<comment type="caution">
    <text evidence="2">The sequence shown here is derived from an EMBL/GenBank/DDBJ whole genome shotgun (WGS) entry which is preliminary data.</text>
</comment>
<dbReference type="Proteomes" id="UP001597438">
    <property type="component" value="Unassembled WGS sequence"/>
</dbReference>
<dbReference type="Pfam" id="PF00756">
    <property type="entry name" value="Esterase"/>
    <property type="match status" value="1"/>
</dbReference>
<keyword evidence="3" id="KW-1185">Reference proteome</keyword>
<dbReference type="RefSeq" id="WP_251741868.1">
    <property type="nucleotide sequence ID" value="NZ_JBHUOJ010000008.1"/>
</dbReference>